<reference evidence="4" key="2">
    <citation type="journal article" date="2021" name="PeerJ">
        <title>Extensive microbial diversity within the chicken gut microbiome revealed by metagenomics and culture.</title>
        <authorList>
            <person name="Gilroy R."/>
            <person name="Ravi A."/>
            <person name="Getino M."/>
            <person name="Pursley I."/>
            <person name="Horton D.L."/>
            <person name="Alikhan N.F."/>
            <person name="Baker D."/>
            <person name="Gharbi K."/>
            <person name="Hall N."/>
            <person name="Watson M."/>
            <person name="Adriaenssens E.M."/>
            <person name="Foster-Nyarko E."/>
            <person name="Jarju S."/>
            <person name="Secka A."/>
            <person name="Antonio M."/>
            <person name="Oren A."/>
            <person name="Chaudhuri R.R."/>
            <person name="La Ragione R."/>
            <person name="Hildebrand F."/>
            <person name="Pallen M.J."/>
        </authorList>
    </citation>
    <scope>NUCLEOTIDE SEQUENCE</scope>
    <source>
        <strain evidence="4">2830</strain>
    </source>
</reference>
<organism evidence="4 5">
    <name type="scientific">Candidatus Avidehalobacter gallistercoris</name>
    <dbReference type="NCBI Taxonomy" id="2840694"/>
    <lineage>
        <taxon>Bacteria</taxon>
        <taxon>Bacillati</taxon>
        <taxon>Bacillota</taxon>
        <taxon>Clostridia</taxon>
        <taxon>Eubacteriales</taxon>
        <taxon>Peptococcaceae</taxon>
        <taxon>Peptococcaceae incertae sedis</taxon>
        <taxon>Candidatus Avidehalobacter</taxon>
    </lineage>
</organism>
<dbReference type="Gene3D" id="3.90.950.10">
    <property type="match status" value="1"/>
</dbReference>
<dbReference type="Pfam" id="PF02545">
    <property type="entry name" value="Maf"/>
    <property type="match status" value="1"/>
</dbReference>
<comment type="subcellular location">
    <subcellularLocation>
        <location evidence="3">Cytoplasm</location>
    </subcellularLocation>
</comment>
<feature type="site" description="Important for substrate specificity" evidence="3">
    <location>
        <position position="70"/>
    </location>
</feature>
<comment type="catalytic activity">
    <reaction evidence="3">
        <text>dTTP + H2O = dTMP + diphosphate + H(+)</text>
        <dbReference type="Rhea" id="RHEA:28534"/>
        <dbReference type="ChEBI" id="CHEBI:15377"/>
        <dbReference type="ChEBI" id="CHEBI:15378"/>
        <dbReference type="ChEBI" id="CHEBI:33019"/>
        <dbReference type="ChEBI" id="CHEBI:37568"/>
        <dbReference type="ChEBI" id="CHEBI:63528"/>
        <dbReference type="EC" id="3.6.1.9"/>
    </reaction>
</comment>
<keyword evidence="3" id="KW-0546">Nucleotide metabolism</keyword>
<keyword evidence="2 3" id="KW-0378">Hydrolase</keyword>
<evidence type="ECO:0000256" key="1">
    <source>
        <dbReference type="ARBA" id="ARBA00001968"/>
    </source>
</evidence>
<comment type="catalytic activity">
    <reaction evidence="3">
        <text>UTP + H2O = UMP + diphosphate + H(+)</text>
        <dbReference type="Rhea" id="RHEA:29395"/>
        <dbReference type="ChEBI" id="CHEBI:15377"/>
        <dbReference type="ChEBI" id="CHEBI:15378"/>
        <dbReference type="ChEBI" id="CHEBI:33019"/>
        <dbReference type="ChEBI" id="CHEBI:46398"/>
        <dbReference type="ChEBI" id="CHEBI:57865"/>
        <dbReference type="EC" id="3.6.1.9"/>
    </reaction>
</comment>
<dbReference type="HAMAP" id="MF_00528">
    <property type="entry name" value="Maf"/>
    <property type="match status" value="1"/>
</dbReference>
<dbReference type="EC" id="3.6.1.9" evidence="3"/>
<evidence type="ECO:0000256" key="2">
    <source>
        <dbReference type="ARBA" id="ARBA00022801"/>
    </source>
</evidence>
<dbReference type="EMBL" id="DVMH01000033">
    <property type="protein sequence ID" value="HIU10903.1"/>
    <property type="molecule type" value="Genomic_DNA"/>
</dbReference>
<feature type="site" description="Important for substrate specificity" evidence="3">
    <location>
        <position position="152"/>
    </location>
</feature>
<dbReference type="Proteomes" id="UP000824124">
    <property type="component" value="Unassembled WGS sequence"/>
</dbReference>
<dbReference type="PANTHER" id="PTHR43213">
    <property type="entry name" value="BIFUNCTIONAL DTTP/UTP PYROPHOSPHATASE/METHYLTRANSFERASE PROTEIN-RELATED"/>
    <property type="match status" value="1"/>
</dbReference>
<protein>
    <recommendedName>
        <fullName evidence="3">dTTP/UTP pyrophosphatase</fullName>
        <shortName evidence="3">dTTPase/UTPase</shortName>
        <ecNumber evidence="3">3.6.1.9</ecNumber>
    </recommendedName>
    <alternativeName>
        <fullName evidence="3">Nucleoside triphosphate pyrophosphatase</fullName>
    </alternativeName>
    <alternativeName>
        <fullName evidence="3">Nucleotide pyrophosphatase</fullName>
        <shortName evidence="3">Nucleotide PPase</shortName>
    </alternativeName>
</protein>
<proteinExistence type="inferred from homology"/>
<sequence length="192" mass="20176">MCKKLILASGSPRRLEILRAAGIEPEVLVVDVLELTADMPPCDLVIANARLKAEAAAKLKPHSLILAADTVVALGGRIFGKPKDAADAAHMLNELSGRTHSVFTGVAVYQNGSITCGAAETKVTFRQLDDAEITAYVTTGEPMDKAGAYAVQGGAGRFVQQLDGDLDNVIGLPMRLVSGMISLAEFVESKNA</sequence>
<dbReference type="PANTHER" id="PTHR43213:SF5">
    <property type="entry name" value="BIFUNCTIONAL DTTP_UTP PYROPHOSPHATASE_METHYLTRANSFERASE PROTEIN-RELATED"/>
    <property type="match status" value="1"/>
</dbReference>
<name>A0A9D1KZ33_9FIRM</name>
<dbReference type="PIRSF" id="PIRSF006305">
    <property type="entry name" value="Maf"/>
    <property type="match status" value="1"/>
</dbReference>
<evidence type="ECO:0000256" key="3">
    <source>
        <dbReference type="HAMAP-Rule" id="MF_00528"/>
    </source>
</evidence>
<evidence type="ECO:0000313" key="4">
    <source>
        <dbReference type="EMBL" id="HIU10903.1"/>
    </source>
</evidence>
<accession>A0A9D1KZ33</accession>
<dbReference type="InterPro" id="IPR029001">
    <property type="entry name" value="ITPase-like_fam"/>
</dbReference>
<dbReference type="InterPro" id="IPR003697">
    <property type="entry name" value="Maf-like"/>
</dbReference>
<dbReference type="AlphaFoldDB" id="A0A9D1KZ33"/>
<feature type="active site" description="Proton acceptor" evidence="3">
    <location>
        <position position="69"/>
    </location>
</feature>
<dbReference type="SUPFAM" id="SSF52972">
    <property type="entry name" value="ITPase-like"/>
    <property type="match status" value="1"/>
</dbReference>
<comment type="caution">
    <text evidence="4">The sequence shown here is derived from an EMBL/GenBank/DDBJ whole genome shotgun (WGS) entry which is preliminary data.</text>
</comment>
<comment type="caution">
    <text evidence="3">Lacks conserved residue(s) required for the propagation of feature annotation.</text>
</comment>
<dbReference type="GO" id="GO:0047429">
    <property type="term" value="F:nucleoside triphosphate diphosphatase activity"/>
    <property type="evidence" value="ECO:0007669"/>
    <property type="project" value="UniProtKB-EC"/>
</dbReference>
<dbReference type="CDD" id="cd00555">
    <property type="entry name" value="Maf"/>
    <property type="match status" value="1"/>
</dbReference>
<comment type="cofactor">
    <cofactor evidence="1 3">
        <name>a divalent metal cation</name>
        <dbReference type="ChEBI" id="CHEBI:60240"/>
    </cofactor>
</comment>
<dbReference type="GO" id="GO:0005737">
    <property type="term" value="C:cytoplasm"/>
    <property type="evidence" value="ECO:0007669"/>
    <property type="project" value="UniProtKB-SubCell"/>
</dbReference>
<dbReference type="GO" id="GO:0009117">
    <property type="term" value="P:nucleotide metabolic process"/>
    <property type="evidence" value="ECO:0007669"/>
    <property type="project" value="UniProtKB-KW"/>
</dbReference>
<comment type="function">
    <text evidence="3">Nucleoside triphosphate pyrophosphatase that hydrolyzes dTTP and UTP. May have a dual role in cell division arrest and in preventing the incorporation of modified nucleotides into cellular nucleic acids.</text>
</comment>
<reference evidence="4" key="1">
    <citation type="submission" date="2020-10" db="EMBL/GenBank/DDBJ databases">
        <authorList>
            <person name="Gilroy R."/>
        </authorList>
    </citation>
    <scope>NUCLEOTIDE SEQUENCE</scope>
    <source>
        <strain evidence="4">2830</strain>
    </source>
</reference>
<evidence type="ECO:0000313" key="5">
    <source>
        <dbReference type="Proteomes" id="UP000824124"/>
    </source>
</evidence>
<feature type="site" description="Important for substrate specificity" evidence="3">
    <location>
        <position position="13"/>
    </location>
</feature>
<comment type="similarity">
    <text evidence="3">Belongs to the Maf family. YhdE subfamily.</text>
</comment>
<keyword evidence="3" id="KW-0963">Cytoplasm</keyword>
<gene>
    <name evidence="4" type="primary">maf</name>
    <name evidence="4" type="ORF">IAB00_06670</name>
</gene>
<dbReference type="NCBIfam" id="TIGR00172">
    <property type="entry name" value="maf"/>
    <property type="match status" value="1"/>
</dbReference>